<feature type="domain" description="Flagellar basal body rod protein N-terminal" evidence="7">
    <location>
        <begin position="24"/>
        <end position="41"/>
    </location>
</feature>
<evidence type="ECO:0000313" key="9">
    <source>
        <dbReference type="Proteomes" id="UP000007383"/>
    </source>
</evidence>
<dbReference type="PROSITE" id="PS00588">
    <property type="entry name" value="FLAGELLA_BB_ROD"/>
    <property type="match status" value="1"/>
</dbReference>
<dbReference type="OrthoDB" id="9792068at2"/>
<comment type="subcellular location">
    <subcellularLocation>
        <location evidence="1 6">Bacterial flagellum basal body</location>
    </subcellularLocation>
</comment>
<dbReference type="eggNOG" id="COG1815">
    <property type="taxonomic scope" value="Bacteria"/>
</dbReference>
<evidence type="ECO:0000259" key="7">
    <source>
        <dbReference type="Pfam" id="PF00460"/>
    </source>
</evidence>
<dbReference type="GO" id="GO:0071978">
    <property type="term" value="P:bacterial-type flagellum-dependent swarming motility"/>
    <property type="evidence" value="ECO:0007669"/>
    <property type="project" value="TreeGrafter"/>
</dbReference>
<evidence type="ECO:0000256" key="6">
    <source>
        <dbReference type="PIRNR" id="PIRNR002889"/>
    </source>
</evidence>
<dbReference type="PIRSF" id="PIRSF002889">
    <property type="entry name" value="Rod_FlgB"/>
    <property type="match status" value="1"/>
</dbReference>
<evidence type="ECO:0000256" key="4">
    <source>
        <dbReference type="ARBA" id="ARBA00023143"/>
    </source>
</evidence>
<dbReference type="NCBIfam" id="TIGR01396">
    <property type="entry name" value="FlgB"/>
    <property type="match status" value="1"/>
</dbReference>
<dbReference type="PANTHER" id="PTHR30435:SF12">
    <property type="entry name" value="FLAGELLAR BASAL BODY ROD PROTEIN FLGB"/>
    <property type="match status" value="1"/>
</dbReference>
<protein>
    <recommendedName>
        <fullName evidence="3 6">Flagellar basal body rod protein FlgB</fullName>
    </recommendedName>
</protein>
<accession>H9UKW3</accession>
<evidence type="ECO:0000256" key="3">
    <source>
        <dbReference type="ARBA" id="ARBA00014376"/>
    </source>
</evidence>
<evidence type="ECO:0000256" key="1">
    <source>
        <dbReference type="ARBA" id="ARBA00004117"/>
    </source>
</evidence>
<dbReference type="EMBL" id="CP003282">
    <property type="protein sequence ID" value="AFG38156.1"/>
    <property type="molecule type" value="Genomic_DNA"/>
</dbReference>
<dbReference type="HOGENOM" id="CLU_125463_3_1_12"/>
<evidence type="ECO:0000256" key="2">
    <source>
        <dbReference type="ARBA" id="ARBA00009677"/>
    </source>
</evidence>
<dbReference type="PATRIC" id="fig|889378.3.peg.2095"/>
<gene>
    <name evidence="8" type="ordered locus">Spiaf_2108</name>
</gene>
<dbReference type="PANTHER" id="PTHR30435">
    <property type="entry name" value="FLAGELLAR PROTEIN"/>
    <property type="match status" value="1"/>
</dbReference>
<dbReference type="Proteomes" id="UP000007383">
    <property type="component" value="Chromosome"/>
</dbReference>
<dbReference type="STRING" id="889378.Spiaf_2108"/>
<dbReference type="InterPro" id="IPR001444">
    <property type="entry name" value="Flag_bb_rod_N"/>
</dbReference>
<reference evidence="9" key="1">
    <citation type="journal article" date="2013" name="Stand. Genomic Sci.">
        <title>Complete genome sequence of the halophilic bacterium Spirochaeta africana type strain (Z-7692(T)) from the alkaline Lake Magadi in the East African Rift.</title>
        <authorList>
            <person name="Liolos K."/>
            <person name="Abt B."/>
            <person name="Scheuner C."/>
            <person name="Teshima H."/>
            <person name="Held B."/>
            <person name="Lapidus A."/>
            <person name="Nolan M."/>
            <person name="Lucas S."/>
            <person name="Deshpande S."/>
            <person name="Cheng J.F."/>
            <person name="Tapia R."/>
            <person name="Goodwin L.A."/>
            <person name="Pitluck S."/>
            <person name="Pagani I."/>
            <person name="Ivanova N."/>
            <person name="Mavromatis K."/>
            <person name="Mikhailova N."/>
            <person name="Huntemann M."/>
            <person name="Pati A."/>
            <person name="Chen A."/>
            <person name="Palaniappan K."/>
            <person name="Land M."/>
            <person name="Rohde M."/>
            <person name="Tindall B.J."/>
            <person name="Detter J.C."/>
            <person name="Goker M."/>
            <person name="Bristow J."/>
            <person name="Eisen J.A."/>
            <person name="Markowitz V."/>
            <person name="Hugenholtz P."/>
            <person name="Woyke T."/>
            <person name="Klenk H.P."/>
            <person name="Kyrpides N.C."/>
        </authorList>
    </citation>
    <scope>NUCLEOTIDE SEQUENCE</scope>
    <source>
        <strain evidence="9">ATCC 700263 / DSM 8902 / Z-7692</strain>
    </source>
</reference>
<dbReference type="RefSeq" id="WP_014456139.1">
    <property type="nucleotide sequence ID" value="NC_017098.1"/>
</dbReference>
<organism evidence="8 9">
    <name type="scientific">Spirochaeta africana (strain ATCC 700263 / DSM 8902 / Z-7692)</name>
    <dbReference type="NCBI Taxonomy" id="889378"/>
    <lineage>
        <taxon>Bacteria</taxon>
        <taxon>Pseudomonadati</taxon>
        <taxon>Spirochaetota</taxon>
        <taxon>Spirochaetia</taxon>
        <taxon>Spirochaetales</taxon>
        <taxon>Spirochaetaceae</taxon>
        <taxon>Spirochaeta</taxon>
    </lineage>
</organism>
<dbReference type="GO" id="GO:0030694">
    <property type="term" value="C:bacterial-type flagellum basal body, rod"/>
    <property type="evidence" value="ECO:0007669"/>
    <property type="project" value="InterPro"/>
</dbReference>
<dbReference type="Pfam" id="PF00460">
    <property type="entry name" value="Flg_bb_rod"/>
    <property type="match status" value="1"/>
</dbReference>
<keyword evidence="8" id="KW-0969">Cilium</keyword>
<dbReference type="AlphaFoldDB" id="H9UKW3"/>
<name>H9UKW3_SPIAZ</name>
<keyword evidence="8" id="KW-0282">Flagellum</keyword>
<keyword evidence="9" id="KW-1185">Reference proteome</keyword>
<evidence type="ECO:0000313" key="8">
    <source>
        <dbReference type="EMBL" id="AFG38156.1"/>
    </source>
</evidence>
<keyword evidence="4 6" id="KW-0975">Bacterial flagellum</keyword>
<comment type="subunit">
    <text evidence="6">The basal body constitutes a major portion of the flagellar organelle and consists of a number of rings mounted on a central rod.</text>
</comment>
<comment type="similarity">
    <text evidence="2 6">Belongs to the flagella basal body rod proteins family.</text>
</comment>
<dbReference type="InterPro" id="IPR019776">
    <property type="entry name" value="Flagellar_basal_body_rod_CS"/>
</dbReference>
<dbReference type="InterPro" id="IPR006300">
    <property type="entry name" value="FlgB"/>
</dbReference>
<comment type="function">
    <text evidence="5 6">Structural component of flagellum, the bacterial motility apparatus. Part of the rod structure of flagellar basal body.</text>
</comment>
<evidence type="ECO:0000256" key="5">
    <source>
        <dbReference type="ARBA" id="ARBA00024934"/>
    </source>
</evidence>
<proteinExistence type="inferred from homology"/>
<dbReference type="KEGG" id="sfc:Spiaf_2108"/>
<keyword evidence="8" id="KW-0966">Cell projection</keyword>
<sequence length="138" mass="16251">MFGNSSFGRTTDILHRTMDVNMLRQSVIADNIANVDTPNFKRSEINFETSLRQALESEKYEPFPQRLTHDRHIPFHRPMDYRDVRPRRNLDFTTSTKNNGNNVDIEIESMNLLNSQLAYQMMTENLSSQFRQVNIVLR</sequence>